<feature type="domain" description="BMC" evidence="4">
    <location>
        <begin position="4"/>
        <end position="88"/>
    </location>
</feature>
<dbReference type="EMBL" id="CP001848">
    <property type="protein sequence ID" value="ADB17835.1"/>
    <property type="molecule type" value="Genomic_DNA"/>
</dbReference>
<evidence type="ECO:0000256" key="3">
    <source>
        <dbReference type="PROSITE-ProRule" id="PRU01278"/>
    </source>
</evidence>
<dbReference type="AlphaFoldDB" id="D2QWN2"/>
<dbReference type="InterPro" id="IPR044872">
    <property type="entry name" value="CcmK/CsoS1_BMC"/>
</dbReference>
<name>D2QWN2_PIRSD</name>
<evidence type="ECO:0000256" key="1">
    <source>
        <dbReference type="ARBA" id="ARBA00024322"/>
    </source>
</evidence>
<dbReference type="KEGG" id="psl:Psta_3171"/>
<proteinExistence type="inferred from homology"/>
<comment type="subcellular location">
    <subcellularLocation>
        <location evidence="1">Bacterial microcompartment</location>
    </subcellularLocation>
</comment>
<reference evidence="5 6" key="1">
    <citation type="journal article" date="2009" name="Stand. Genomic Sci.">
        <title>Complete genome sequence of Pirellula staleyi type strain (ATCC 27377).</title>
        <authorList>
            <person name="Clum A."/>
            <person name="Tindall B.J."/>
            <person name="Sikorski J."/>
            <person name="Ivanova N."/>
            <person name="Mavrommatis K."/>
            <person name="Lucas S."/>
            <person name="Glavina del Rio T."/>
            <person name="Nolan M."/>
            <person name="Chen F."/>
            <person name="Tice H."/>
            <person name="Pitluck S."/>
            <person name="Cheng J.F."/>
            <person name="Chertkov O."/>
            <person name="Brettin T."/>
            <person name="Han C."/>
            <person name="Detter J.C."/>
            <person name="Kuske C."/>
            <person name="Bruce D."/>
            <person name="Goodwin L."/>
            <person name="Ovchinikova G."/>
            <person name="Pati A."/>
            <person name="Mikhailova N."/>
            <person name="Chen A."/>
            <person name="Palaniappan K."/>
            <person name="Land M."/>
            <person name="Hauser L."/>
            <person name="Chang Y.J."/>
            <person name="Jeffries C.D."/>
            <person name="Chain P."/>
            <person name="Rohde M."/>
            <person name="Goker M."/>
            <person name="Bristow J."/>
            <person name="Eisen J.A."/>
            <person name="Markowitz V."/>
            <person name="Hugenholtz P."/>
            <person name="Kyrpides N.C."/>
            <person name="Klenk H.P."/>
            <person name="Lapidus A."/>
        </authorList>
    </citation>
    <scope>NUCLEOTIDE SEQUENCE [LARGE SCALE GENOMIC DNA]</scope>
    <source>
        <strain evidence="6">ATCC 27377 / DSM 6068 / ICPB 4128</strain>
    </source>
</reference>
<sequence length="211" mass="21931">MQAALGILEVFGLTPAMIALDTMEKAAEVRLFQWELNDWSGVVLKMTGDVSALRSAIDAGHAVSEQLQARPTSTIINRPDDRAMAALKSPLETSAVLQQGTVKNPNYEIVGGKSEVTVADQSSQALGFIETQGFVAVFEAIDSACKAANVEVIGKEKLGGGYITVVIRGDVAAVKAAIDAGTARAATLGKVIAGHVIARPSAGVMSLLPKS</sequence>
<dbReference type="eggNOG" id="COG4577">
    <property type="taxonomic scope" value="Bacteria"/>
</dbReference>
<keyword evidence="6" id="KW-1185">Reference proteome</keyword>
<dbReference type="CDD" id="cd07045">
    <property type="entry name" value="BMC_CcmK_like"/>
    <property type="match status" value="2"/>
</dbReference>
<accession>D2QWN2</accession>
<evidence type="ECO:0000313" key="5">
    <source>
        <dbReference type="EMBL" id="ADB17835.1"/>
    </source>
</evidence>
<dbReference type="InterPro" id="IPR050575">
    <property type="entry name" value="BMC_shell"/>
</dbReference>
<dbReference type="PROSITE" id="PS51930">
    <property type="entry name" value="BMC_2"/>
    <property type="match status" value="2"/>
</dbReference>
<dbReference type="PANTHER" id="PTHR33941:SF11">
    <property type="entry name" value="BACTERIAL MICROCOMPARTMENT SHELL PROTEIN PDUJ"/>
    <property type="match status" value="1"/>
</dbReference>
<dbReference type="InterPro" id="IPR037233">
    <property type="entry name" value="CcmK-like_sf"/>
</dbReference>
<dbReference type="Gene3D" id="3.30.70.1710">
    <property type="match status" value="2"/>
</dbReference>
<dbReference type="PANTHER" id="PTHR33941">
    <property type="entry name" value="PROPANEDIOL UTILIZATION PROTEIN PDUA"/>
    <property type="match status" value="1"/>
</dbReference>
<dbReference type="SUPFAM" id="SSF143414">
    <property type="entry name" value="CcmK-like"/>
    <property type="match status" value="2"/>
</dbReference>
<keyword evidence="2" id="KW-1283">Bacterial microcompartment</keyword>
<dbReference type="Proteomes" id="UP000001887">
    <property type="component" value="Chromosome"/>
</dbReference>
<evidence type="ECO:0000256" key="2">
    <source>
        <dbReference type="ARBA" id="ARBA00024446"/>
    </source>
</evidence>
<evidence type="ECO:0000259" key="4">
    <source>
        <dbReference type="PROSITE" id="PS51930"/>
    </source>
</evidence>
<dbReference type="Pfam" id="PF00936">
    <property type="entry name" value="BMC"/>
    <property type="match status" value="2"/>
</dbReference>
<dbReference type="GO" id="GO:0031469">
    <property type="term" value="C:bacterial microcompartment"/>
    <property type="evidence" value="ECO:0007669"/>
    <property type="project" value="UniProtKB-SubCell"/>
</dbReference>
<gene>
    <name evidence="5" type="ordered locus">Psta_3171</name>
</gene>
<organism evidence="5 6">
    <name type="scientific">Pirellula staleyi (strain ATCC 27377 / DSM 6068 / ICPB 4128)</name>
    <name type="common">Pirella staleyi</name>
    <dbReference type="NCBI Taxonomy" id="530564"/>
    <lineage>
        <taxon>Bacteria</taxon>
        <taxon>Pseudomonadati</taxon>
        <taxon>Planctomycetota</taxon>
        <taxon>Planctomycetia</taxon>
        <taxon>Pirellulales</taxon>
        <taxon>Pirellulaceae</taxon>
        <taxon>Pirellula</taxon>
    </lineage>
</organism>
<comment type="similarity">
    <text evidence="3">Belongs to the bacterial microcompartments protein family.</text>
</comment>
<dbReference type="OrthoDB" id="278276at2"/>
<dbReference type="InterPro" id="IPR000249">
    <property type="entry name" value="BMC_dom"/>
</dbReference>
<protein>
    <submittedName>
        <fullName evidence="5">Microcompartments protein</fullName>
    </submittedName>
</protein>
<evidence type="ECO:0000313" key="6">
    <source>
        <dbReference type="Proteomes" id="UP000001887"/>
    </source>
</evidence>
<dbReference type="STRING" id="530564.Psta_3171"/>
<dbReference type="SMART" id="SM00877">
    <property type="entry name" value="BMC"/>
    <property type="match status" value="2"/>
</dbReference>
<feature type="domain" description="BMC" evidence="4">
    <location>
        <begin position="125"/>
        <end position="209"/>
    </location>
</feature>
<dbReference type="HOGENOM" id="CLU_1342517_0_0_0"/>